<protein>
    <submittedName>
        <fullName evidence="1">Uncharacterized protein</fullName>
    </submittedName>
</protein>
<dbReference type="EMBL" id="HBFD01004820">
    <property type="protein sequence ID" value="CAD8719112.1"/>
    <property type="molecule type" value="Transcribed_RNA"/>
</dbReference>
<sequence length="170" mass="19210">MPVISNNNYNFNEDNYVLNNSINCKYVNYPNVVVDYLNSESYERMVTGLIALPGEVNNATVELNDNGDQLTIFYDWSISGNDVKSYFTDNKSDPAKILKLAENIREVLVETNPKSSAPLGRFEIQLPFTVVRGRDLNQNTNLISIKGCNFLHFDFTALSNPLSSNSHYVK</sequence>
<name>A0A7S0T189_9STRA</name>
<dbReference type="AlphaFoldDB" id="A0A7S0T189"/>
<accession>A0A7S0T189</accession>
<organism evidence="1">
    <name type="scientific">Chromulina nebulosa</name>
    <dbReference type="NCBI Taxonomy" id="96789"/>
    <lineage>
        <taxon>Eukaryota</taxon>
        <taxon>Sar</taxon>
        <taxon>Stramenopiles</taxon>
        <taxon>Ochrophyta</taxon>
        <taxon>Chrysophyceae</taxon>
        <taxon>Chromulinales</taxon>
        <taxon>Chromulinaceae</taxon>
        <taxon>Chromulina</taxon>
    </lineage>
</organism>
<proteinExistence type="predicted"/>
<evidence type="ECO:0000313" key="1">
    <source>
        <dbReference type="EMBL" id="CAD8719112.1"/>
    </source>
</evidence>
<gene>
    <name evidence="1" type="ORF">CNEB1095_LOCUS3158</name>
</gene>
<reference evidence="1" key="1">
    <citation type="submission" date="2021-01" db="EMBL/GenBank/DDBJ databases">
        <authorList>
            <person name="Corre E."/>
            <person name="Pelletier E."/>
            <person name="Niang G."/>
            <person name="Scheremetjew M."/>
            <person name="Finn R."/>
            <person name="Kale V."/>
            <person name="Holt S."/>
            <person name="Cochrane G."/>
            <person name="Meng A."/>
            <person name="Brown T."/>
            <person name="Cohen L."/>
        </authorList>
    </citation>
    <scope>NUCLEOTIDE SEQUENCE</scope>
    <source>
        <strain evidence="1">UTEXLB2642</strain>
    </source>
</reference>